<sequence length="193" mass="20920">MPPPCPASLTRSWLSSFVLPNKLCPFLPPLPPSSIGISLHPSADPEAFVPACMSEVESLLSPETPQTTSLLVFPSLFPAYLDQVRASYSLLAAIDAASLSSSVQVVNFHPLFLNSLYSDGGPPDAYDYVNRSPHPTVHLIRSRDLEEAARAFKGDAEAIPGRNMARLRGLGAERVEREWREALKCPANIPRGG</sequence>
<comment type="caution">
    <text evidence="1">The sequence shown here is derived from an EMBL/GenBank/DDBJ whole genome shotgun (WGS) entry which is preliminary data.</text>
</comment>
<dbReference type="Pfam" id="PF07209">
    <property type="entry name" value="DUF1415"/>
    <property type="match status" value="1"/>
</dbReference>
<gene>
    <name evidence="1" type="ORF">TeGR_g2968</name>
</gene>
<dbReference type="Proteomes" id="UP001165060">
    <property type="component" value="Unassembled WGS sequence"/>
</dbReference>
<evidence type="ECO:0000313" key="1">
    <source>
        <dbReference type="EMBL" id="GMI32077.1"/>
    </source>
</evidence>
<dbReference type="EMBL" id="BRYB01000535">
    <property type="protein sequence ID" value="GMI32077.1"/>
    <property type="molecule type" value="Genomic_DNA"/>
</dbReference>
<dbReference type="InterPro" id="IPR009858">
    <property type="entry name" value="DUF1415"/>
</dbReference>
<accession>A0ABQ6MS31</accession>
<proteinExistence type="predicted"/>
<reference evidence="1 2" key="1">
    <citation type="journal article" date="2023" name="Commun. Biol.">
        <title>Genome analysis of Parmales, the sister group of diatoms, reveals the evolutionary specialization of diatoms from phago-mixotrophs to photoautotrophs.</title>
        <authorList>
            <person name="Ban H."/>
            <person name="Sato S."/>
            <person name="Yoshikawa S."/>
            <person name="Yamada K."/>
            <person name="Nakamura Y."/>
            <person name="Ichinomiya M."/>
            <person name="Sato N."/>
            <person name="Blanc-Mathieu R."/>
            <person name="Endo H."/>
            <person name="Kuwata A."/>
            <person name="Ogata H."/>
        </authorList>
    </citation>
    <scope>NUCLEOTIDE SEQUENCE [LARGE SCALE GENOMIC DNA]</scope>
</reference>
<evidence type="ECO:0000313" key="2">
    <source>
        <dbReference type="Proteomes" id="UP001165060"/>
    </source>
</evidence>
<protein>
    <submittedName>
        <fullName evidence="1">Uncharacterized protein</fullName>
    </submittedName>
</protein>
<keyword evidence="2" id="KW-1185">Reference proteome</keyword>
<organism evidence="1 2">
    <name type="scientific">Tetraparma gracilis</name>
    <dbReference type="NCBI Taxonomy" id="2962635"/>
    <lineage>
        <taxon>Eukaryota</taxon>
        <taxon>Sar</taxon>
        <taxon>Stramenopiles</taxon>
        <taxon>Ochrophyta</taxon>
        <taxon>Bolidophyceae</taxon>
        <taxon>Parmales</taxon>
        <taxon>Triparmaceae</taxon>
        <taxon>Tetraparma</taxon>
    </lineage>
</organism>
<name>A0ABQ6MS31_9STRA</name>